<evidence type="ECO:0000313" key="1">
    <source>
        <dbReference type="EMBL" id="UTZ25406.1"/>
    </source>
</evidence>
<proteinExistence type="predicted"/>
<dbReference type="EMBL" id="CP050467">
    <property type="protein sequence ID" value="UTZ25406.1"/>
    <property type="molecule type" value="Genomic_DNA"/>
</dbReference>
<dbReference type="Proteomes" id="UP001058687">
    <property type="component" value="Chromosome 1"/>
</dbReference>
<accession>A0AAE9MWY5</accession>
<protein>
    <submittedName>
        <fullName evidence="1">Uncharacterized protein</fullName>
    </submittedName>
</protein>
<dbReference type="RefSeq" id="WP_255936709.1">
    <property type="nucleotide sequence ID" value="NZ_CP050467.1"/>
</dbReference>
<dbReference type="AlphaFoldDB" id="A0AAE9MWY5"/>
<reference evidence="1" key="1">
    <citation type="submission" date="2020-03" db="EMBL/GenBank/DDBJ databases">
        <title>Five strains of Vibrio campbellii isolated from Mariana Trench.</title>
        <authorList>
            <person name="Liang J."/>
            <person name="Zhang X.-H."/>
        </authorList>
    </citation>
    <scope>NUCLEOTIDE SEQUENCE</scope>
    <source>
        <strain evidence="1">LJC014</strain>
    </source>
</reference>
<evidence type="ECO:0000313" key="2">
    <source>
        <dbReference type="Proteomes" id="UP001058687"/>
    </source>
</evidence>
<organism evidence="1 2">
    <name type="scientific">Vibrio campbellii</name>
    <dbReference type="NCBI Taxonomy" id="680"/>
    <lineage>
        <taxon>Bacteria</taxon>
        <taxon>Pseudomonadati</taxon>
        <taxon>Pseudomonadota</taxon>
        <taxon>Gammaproteobacteria</taxon>
        <taxon>Vibrionales</taxon>
        <taxon>Vibrionaceae</taxon>
        <taxon>Vibrio</taxon>
    </lineage>
</organism>
<gene>
    <name evidence="1" type="ORF">HB761_00820</name>
</gene>
<sequence>MNKYSILAALIISSPVCSQTFSITPSVKTGLPTVLEQPNLYQAPVFDFYDFSEGYLEQHAESIAELPMSLSHINRVCIQNRFSEIDKSEGYGQSGVLLYTYKTDGRGEKIHNTTIGDRAPLENISEHCFDESTWVYKNWLDDGAIAFTPYSTKFSFLEDVRVVVDGELELPENSTLFVQHYFDFISKVGFDQSASFYHPNGIAKLKSIIIDGLESNNENIITLKNISFGEDTSLFDIALMSNDEFMNKLLSLVKKVGGKNTLNFESLRIINEFELDDKKYINVQRKDWVLGRLITVNEVIILQRHGNQWLIDMPESINDMLSK</sequence>
<name>A0AAE9MWY5_9VIBR</name>